<dbReference type="Pfam" id="PF13490">
    <property type="entry name" value="zf-HC2"/>
    <property type="match status" value="1"/>
</dbReference>
<dbReference type="AlphaFoldDB" id="A0A9J7BKG5"/>
<evidence type="ECO:0000259" key="1">
    <source>
        <dbReference type="Pfam" id="PF13490"/>
    </source>
</evidence>
<reference evidence="2" key="1">
    <citation type="submission" date="2021-04" db="EMBL/GenBank/DDBJ databases">
        <title>Phylogenetic analysis of Acidobacteriaceae.</title>
        <authorList>
            <person name="Qiu L."/>
            <person name="Zhang Q."/>
        </authorList>
    </citation>
    <scope>NUCLEOTIDE SEQUENCE</scope>
    <source>
        <strain evidence="2">DSM 25168</strain>
    </source>
</reference>
<dbReference type="RefSeq" id="WP_260791434.1">
    <property type="nucleotide sequence ID" value="NZ_CP093313.1"/>
</dbReference>
<feature type="domain" description="Putative zinc-finger" evidence="1">
    <location>
        <begin position="3"/>
        <end position="36"/>
    </location>
</feature>
<evidence type="ECO:0000313" key="2">
    <source>
        <dbReference type="EMBL" id="UWZ82274.1"/>
    </source>
</evidence>
<dbReference type="InterPro" id="IPR027383">
    <property type="entry name" value="Znf_put"/>
</dbReference>
<gene>
    <name evidence="2" type="ORF">MOP44_17030</name>
</gene>
<protein>
    <submittedName>
        <fullName evidence="2">Zf-HC2 domain-containing protein</fullName>
    </submittedName>
</protein>
<dbReference type="KEGG" id="orp:MOP44_17030"/>
<proteinExistence type="predicted"/>
<accession>A0A9J7BKG5</accession>
<dbReference type="Proteomes" id="UP001059380">
    <property type="component" value="Chromosome"/>
</dbReference>
<organism evidence="2 3">
    <name type="scientific">Occallatibacter riparius</name>
    <dbReference type="NCBI Taxonomy" id="1002689"/>
    <lineage>
        <taxon>Bacteria</taxon>
        <taxon>Pseudomonadati</taxon>
        <taxon>Acidobacteriota</taxon>
        <taxon>Terriglobia</taxon>
        <taxon>Terriglobales</taxon>
        <taxon>Acidobacteriaceae</taxon>
        <taxon>Occallatibacter</taxon>
    </lineage>
</organism>
<sequence length="78" mass="9081">MTCSEFLALLDDMLDDAIRPELRQELQQHLESCDHCEVTLNTTRKTIQIYRSQQIYEMPAGLRERLHAAIMARCKKGC</sequence>
<name>A0A9J7BKG5_9BACT</name>
<evidence type="ECO:0000313" key="3">
    <source>
        <dbReference type="Proteomes" id="UP001059380"/>
    </source>
</evidence>
<keyword evidence="3" id="KW-1185">Reference proteome</keyword>
<dbReference type="EMBL" id="CP093313">
    <property type="protein sequence ID" value="UWZ82274.1"/>
    <property type="molecule type" value="Genomic_DNA"/>
</dbReference>